<dbReference type="Proteomes" id="UP001278766">
    <property type="component" value="Unassembled WGS sequence"/>
</dbReference>
<dbReference type="InterPro" id="IPR002575">
    <property type="entry name" value="Aminoglycoside_PTrfase"/>
</dbReference>
<accession>A0AAE0H8E4</accession>
<dbReference type="Pfam" id="PF01636">
    <property type="entry name" value="APH"/>
    <property type="match status" value="1"/>
</dbReference>
<feature type="domain" description="Aminoglycoside phosphotransferase" evidence="1">
    <location>
        <begin position="14"/>
        <end position="129"/>
    </location>
</feature>
<keyword evidence="3" id="KW-1185">Reference proteome</keyword>
<protein>
    <recommendedName>
        <fullName evidence="1">Aminoglycoside phosphotransferase domain-containing protein</fullName>
    </recommendedName>
</protein>
<dbReference type="EMBL" id="JAUEPN010000008">
    <property type="protein sequence ID" value="KAK3291879.1"/>
    <property type="molecule type" value="Genomic_DNA"/>
</dbReference>
<reference evidence="2" key="2">
    <citation type="submission" date="2023-06" db="EMBL/GenBank/DDBJ databases">
        <authorList>
            <consortium name="Lawrence Berkeley National Laboratory"/>
            <person name="Haridas S."/>
            <person name="Hensen N."/>
            <person name="Bonometti L."/>
            <person name="Westerberg I."/>
            <person name="Brannstrom I.O."/>
            <person name="Guillou S."/>
            <person name="Cros-Aarteil S."/>
            <person name="Calhoun S."/>
            <person name="Kuo A."/>
            <person name="Mondo S."/>
            <person name="Pangilinan J."/>
            <person name="Riley R."/>
            <person name="Labutti K."/>
            <person name="Andreopoulos B."/>
            <person name="Lipzen A."/>
            <person name="Chen C."/>
            <person name="Yanf M."/>
            <person name="Daum C."/>
            <person name="Ng V."/>
            <person name="Clum A."/>
            <person name="Steindorff A."/>
            <person name="Ohm R."/>
            <person name="Martin F."/>
            <person name="Silar P."/>
            <person name="Natvig D."/>
            <person name="Lalanne C."/>
            <person name="Gautier V."/>
            <person name="Ament-Velasquez S.L."/>
            <person name="Kruys A."/>
            <person name="Hutchinson M.I."/>
            <person name="Powell A.J."/>
            <person name="Barry K."/>
            <person name="Miller A.N."/>
            <person name="Grigoriev I.V."/>
            <person name="Debuchy R."/>
            <person name="Gladieux P."/>
            <person name="Thoren M.H."/>
            <person name="Johannesson H."/>
        </authorList>
    </citation>
    <scope>NUCLEOTIDE SEQUENCE</scope>
    <source>
        <strain evidence="2">CBS 168.71</strain>
    </source>
</reference>
<dbReference type="InterPro" id="IPR011009">
    <property type="entry name" value="Kinase-like_dom_sf"/>
</dbReference>
<reference evidence="2" key="1">
    <citation type="journal article" date="2023" name="Mol. Phylogenet. Evol.">
        <title>Genome-scale phylogeny and comparative genomics of the fungal order Sordariales.</title>
        <authorList>
            <person name="Hensen N."/>
            <person name="Bonometti L."/>
            <person name="Westerberg I."/>
            <person name="Brannstrom I.O."/>
            <person name="Guillou S."/>
            <person name="Cros-Aarteil S."/>
            <person name="Calhoun S."/>
            <person name="Haridas S."/>
            <person name="Kuo A."/>
            <person name="Mondo S."/>
            <person name="Pangilinan J."/>
            <person name="Riley R."/>
            <person name="LaButti K."/>
            <person name="Andreopoulos B."/>
            <person name="Lipzen A."/>
            <person name="Chen C."/>
            <person name="Yan M."/>
            <person name="Daum C."/>
            <person name="Ng V."/>
            <person name="Clum A."/>
            <person name="Steindorff A."/>
            <person name="Ohm R.A."/>
            <person name="Martin F."/>
            <person name="Silar P."/>
            <person name="Natvig D.O."/>
            <person name="Lalanne C."/>
            <person name="Gautier V."/>
            <person name="Ament-Velasquez S.L."/>
            <person name="Kruys A."/>
            <person name="Hutchinson M.I."/>
            <person name="Powell A.J."/>
            <person name="Barry K."/>
            <person name="Miller A.N."/>
            <person name="Grigoriev I.V."/>
            <person name="Debuchy R."/>
            <person name="Gladieux P."/>
            <person name="Hiltunen Thoren M."/>
            <person name="Johannesson H."/>
        </authorList>
    </citation>
    <scope>NUCLEOTIDE SEQUENCE</scope>
    <source>
        <strain evidence="2">CBS 168.71</strain>
    </source>
</reference>
<organism evidence="2 3">
    <name type="scientific">Chaetomium fimeti</name>
    <dbReference type="NCBI Taxonomy" id="1854472"/>
    <lineage>
        <taxon>Eukaryota</taxon>
        <taxon>Fungi</taxon>
        <taxon>Dikarya</taxon>
        <taxon>Ascomycota</taxon>
        <taxon>Pezizomycotina</taxon>
        <taxon>Sordariomycetes</taxon>
        <taxon>Sordariomycetidae</taxon>
        <taxon>Sordariales</taxon>
        <taxon>Chaetomiaceae</taxon>
        <taxon>Chaetomium</taxon>
    </lineage>
</organism>
<dbReference type="GeneID" id="87836810"/>
<dbReference type="AlphaFoldDB" id="A0AAE0H8E4"/>
<comment type="caution">
    <text evidence="2">The sequence shown here is derived from an EMBL/GenBank/DDBJ whole genome shotgun (WGS) entry which is preliminary data.</text>
</comment>
<evidence type="ECO:0000313" key="3">
    <source>
        <dbReference type="Proteomes" id="UP001278766"/>
    </source>
</evidence>
<evidence type="ECO:0000313" key="2">
    <source>
        <dbReference type="EMBL" id="KAK3291879.1"/>
    </source>
</evidence>
<dbReference type="SUPFAM" id="SSF56112">
    <property type="entry name" value="Protein kinase-like (PK-like)"/>
    <property type="match status" value="1"/>
</dbReference>
<gene>
    <name evidence="2" type="ORF">B0H64DRAFT_242228</name>
</gene>
<evidence type="ECO:0000259" key="1">
    <source>
        <dbReference type="Pfam" id="PF01636"/>
    </source>
</evidence>
<sequence>MATPIQVQGISHLEFLFTHGFPENSPANKAWRKNLVQDMARLFARTWKAPQAVGQAARERMAKRFEKELRALLSALPERFHAVICGVLAALPRILTLPMVLLHNDLSGFNIMVEEEECRLVGVIDWAAAAEIGPFGMNLHSAQDLMSKVHLEDGRIRYEDYDDLERSFWETLSDEVGGLSDGTIKAIKAARVLGLLRSCGFTSQLANMPDRMPIRDDDGGRSNIMILDGLLVNPATRFEELNEWLDKEWRGKGPG</sequence>
<proteinExistence type="predicted"/>
<name>A0AAE0H8E4_9PEZI</name>
<dbReference type="RefSeq" id="XP_062655393.1">
    <property type="nucleotide sequence ID" value="XM_062799862.1"/>
</dbReference>
<dbReference type="Gene3D" id="3.90.1200.10">
    <property type="match status" value="1"/>
</dbReference>